<protein>
    <submittedName>
        <fullName evidence="3">TRAP-type C4-dicarboxylate transport system substrate-binding protein</fullName>
    </submittedName>
</protein>
<accession>A0A2S3UJG5</accession>
<dbReference type="Pfam" id="PF03480">
    <property type="entry name" value="DctP"/>
    <property type="match status" value="1"/>
</dbReference>
<dbReference type="OrthoDB" id="6114763at2"/>
<evidence type="ECO:0000313" key="3">
    <source>
        <dbReference type="EMBL" id="POF27872.1"/>
    </source>
</evidence>
<reference evidence="3 4" key="1">
    <citation type="submission" date="2018-01" db="EMBL/GenBank/DDBJ databases">
        <title>Genomic Encyclopedia of Archaeal and Bacterial Type Strains, Phase II (KMG-II): from individual species to whole genera.</title>
        <authorList>
            <person name="Goeker M."/>
        </authorList>
    </citation>
    <scope>NUCLEOTIDE SEQUENCE [LARGE SCALE GENOMIC DNA]</scope>
    <source>
        <strain evidence="3 4">DSM 17023</strain>
    </source>
</reference>
<dbReference type="Proteomes" id="UP000236959">
    <property type="component" value="Unassembled WGS sequence"/>
</dbReference>
<dbReference type="InterPro" id="IPR018389">
    <property type="entry name" value="DctP_fam"/>
</dbReference>
<name>A0A2S3UJG5_9HYPH</name>
<keyword evidence="4" id="KW-1185">Reference proteome</keyword>
<dbReference type="RefSeq" id="WP_103225485.1">
    <property type="nucleotide sequence ID" value="NZ_PPCN01000020.1"/>
</dbReference>
<feature type="chain" id="PRO_5015770114" evidence="2">
    <location>
        <begin position="23"/>
        <end position="360"/>
    </location>
</feature>
<organism evidence="3 4">
    <name type="scientific">Roseibium marinum</name>
    <dbReference type="NCBI Taxonomy" id="281252"/>
    <lineage>
        <taxon>Bacteria</taxon>
        <taxon>Pseudomonadati</taxon>
        <taxon>Pseudomonadota</taxon>
        <taxon>Alphaproteobacteria</taxon>
        <taxon>Hyphomicrobiales</taxon>
        <taxon>Stappiaceae</taxon>
        <taxon>Roseibium</taxon>
    </lineage>
</organism>
<feature type="signal peptide" evidence="2">
    <location>
        <begin position="1"/>
        <end position="22"/>
    </location>
</feature>
<evidence type="ECO:0000256" key="1">
    <source>
        <dbReference type="ARBA" id="ARBA00022729"/>
    </source>
</evidence>
<dbReference type="GO" id="GO:0055085">
    <property type="term" value="P:transmembrane transport"/>
    <property type="evidence" value="ECO:0007669"/>
    <property type="project" value="InterPro"/>
</dbReference>
<dbReference type="EMBL" id="PPCN01000020">
    <property type="protein sequence ID" value="POF27872.1"/>
    <property type="molecule type" value="Genomic_DNA"/>
</dbReference>
<dbReference type="NCBIfam" id="NF037995">
    <property type="entry name" value="TRAP_S1"/>
    <property type="match status" value="1"/>
</dbReference>
<dbReference type="CDD" id="cd13666">
    <property type="entry name" value="PBP2_TRAP_DctP_like_1"/>
    <property type="match status" value="1"/>
</dbReference>
<dbReference type="Gene3D" id="3.40.190.170">
    <property type="entry name" value="Bacterial extracellular solute-binding protein, family 7"/>
    <property type="match status" value="1"/>
</dbReference>
<comment type="caution">
    <text evidence="3">The sequence shown here is derived from an EMBL/GenBank/DDBJ whole genome shotgun (WGS) entry which is preliminary data.</text>
</comment>
<dbReference type="PANTHER" id="PTHR33376:SF15">
    <property type="entry name" value="BLL6794 PROTEIN"/>
    <property type="match status" value="1"/>
</dbReference>
<evidence type="ECO:0000256" key="2">
    <source>
        <dbReference type="SAM" id="SignalP"/>
    </source>
</evidence>
<sequence length="360" mass="39120">MKALSGLLTAAVLLTAPAPLMAQETINLTVASSHPTVIPWVGMIKTHFMARTDEVLAATDNYKIEWNEAFGGQLYKANATLTSVEEGITDIGWVFSFLEAAKLPLSQGSSYAPFSTNNPAAQLSVMQELFVTNEAFLNEWESHNLKVLGLTGTDSYDVYTKEPLEGFAAIDGMKLSAPGVLGNWLRGTGANAVDGALTTFYTDVQTGVSDGVMSLALGVLPSKLYEVAPYITRVDLGVAFSGAVAINRDTWDSLPGEVQNAMIEAGKYYTKSHGEDLLLRHEAALEKMLEIGASQNPPVTLTPMEQSDREAWVNAMPNIAKEWADSLEEKGIPATEYMKAYMDGLRKRGETPVRNWDEDL</sequence>
<keyword evidence="1 2" id="KW-0732">Signal</keyword>
<proteinExistence type="predicted"/>
<gene>
    <name evidence="3" type="ORF">CLV41_12032</name>
</gene>
<evidence type="ECO:0000313" key="4">
    <source>
        <dbReference type="Proteomes" id="UP000236959"/>
    </source>
</evidence>
<dbReference type="AlphaFoldDB" id="A0A2S3UJG5"/>
<dbReference type="InterPro" id="IPR038404">
    <property type="entry name" value="TRAP_DctP_sf"/>
</dbReference>
<dbReference type="PANTHER" id="PTHR33376">
    <property type="match status" value="1"/>
</dbReference>